<feature type="non-terminal residue" evidence="1">
    <location>
        <position position="1"/>
    </location>
</feature>
<keyword evidence="2" id="KW-1185">Reference proteome</keyword>
<accession>A0ACA9RGL8</accession>
<dbReference type="Proteomes" id="UP000789920">
    <property type="component" value="Unassembled WGS sequence"/>
</dbReference>
<evidence type="ECO:0000313" key="2">
    <source>
        <dbReference type="Proteomes" id="UP000789920"/>
    </source>
</evidence>
<sequence>TTKAKAIHLLSFSKPHGRTFHLAWLSFMTAFTGWFAIAPLLPYISKDLGLTNDQKQTSN</sequence>
<dbReference type="EMBL" id="CAJVQC010052824">
    <property type="protein sequence ID" value="CAG8792070.1"/>
    <property type="molecule type" value="Genomic_DNA"/>
</dbReference>
<gene>
    <name evidence="1" type="ORF">RPERSI_LOCUS19334</name>
</gene>
<proteinExistence type="predicted"/>
<protein>
    <submittedName>
        <fullName evidence="1">22536_t:CDS:1</fullName>
    </submittedName>
</protein>
<comment type="caution">
    <text evidence="1">The sequence shown here is derived from an EMBL/GenBank/DDBJ whole genome shotgun (WGS) entry which is preliminary data.</text>
</comment>
<reference evidence="1" key="1">
    <citation type="submission" date="2021-06" db="EMBL/GenBank/DDBJ databases">
        <authorList>
            <person name="Kallberg Y."/>
            <person name="Tangrot J."/>
            <person name="Rosling A."/>
        </authorList>
    </citation>
    <scope>NUCLEOTIDE SEQUENCE</scope>
    <source>
        <strain evidence="1">MA461A</strain>
    </source>
</reference>
<evidence type="ECO:0000313" key="1">
    <source>
        <dbReference type="EMBL" id="CAG8792070.1"/>
    </source>
</evidence>
<organism evidence="1 2">
    <name type="scientific">Racocetra persica</name>
    <dbReference type="NCBI Taxonomy" id="160502"/>
    <lineage>
        <taxon>Eukaryota</taxon>
        <taxon>Fungi</taxon>
        <taxon>Fungi incertae sedis</taxon>
        <taxon>Mucoromycota</taxon>
        <taxon>Glomeromycotina</taxon>
        <taxon>Glomeromycetes</taxon>
        <taxon>Diversisporales</taxon>
        <taxon>Gigasporaceae</taxon>
        <taxon>Racocetra</taxon>
    </lineage>
</organism>
<name>A0ACA9RGL8_9GLOM</name>
<feature type="non-terminal residue" evidence="1">
    <location>
        <position position="59"/>
    </location>
</feature>